<evidence type="ECO:0000256" key="5">
    <source>
        <dbReference type="ARBA" id="ARBA00022846"/>
    </source>
</evidence>
<keyword evidence="2" id="KW-0963">Cytoplasm</keyword>
<dbReference type="GO" id="GO:0120293">
    <property type="term" value="C:dynein axonemal particle"/>
    <property type="evidence" value="ECO:0007669"/>
    <property type="project" value="UniProtKB-SubCell"/>
</dbReference>
<dbReference type="Pfam" id="PF00400">
    <property type="entry name" value="WD40"/>
    <property type="match status" value="1"/>
</dbReference>
<reference evidence="14" key="2">
    <citation type="submission" date="2025-09" db="UniProtKB">
        <authorList>
            <consortium name="Ensembl"/>
        </authorList>
    </citation>
    <scope>IDENTIFICATION</scope>
</reference>
<dbReference type="Gene3D" id="2.130.10.10">
    <property type="entry name" value="YVTN repeat-like/Quinoprotein amine dehydrogenase"/>
    <property type="match status" value="1"/>
</dbReference>
<evidence type="ECO:0000256" key="8">
    <source>
        <dbReference type="ARBA" id="ARBA00023273"/>
    </source>
</evidence>
<dbReference type="GO" id="GO:0045504">
    <property type="term" value="F:dynein heavy chain binding"/>
    <property type="evidence" value="ECO:0007669"/>
    <property type="project" value="TreeGrafter"/>
</dbReference>
<dbReference type="AlphaFoldDB" id="A0A8C4QPT9"/>
<keyword evidence="13" id="KW-0732">Signal</keyword>
<feature type="signal peptide" evidence="13">
    <location>
        <begin position="1"/>
        <end position="18"/>
    </location>
</feature>
<dbReference type="InterPro" id="IPR050687">
    <property type="entry name" value="Dynein_IC"/>
</dbReference>
<evidence type="ECO:0000256" key="1">
    <source>
        <dbReference type="ARBA" id="ARBA00004611"/>
    </source>
</evidence>
<organism evidence="14 15">
    <name type="scientific">Eptatretus burgeri</name>
    <name type="common">Inshore hagfish</name>
    <dbReference type="NCBI Taxonomy" id="7764"/>
    <lineage>
        <taxon>Eukaryota</taxon>
        <taxon>Metazoa</taxon>
        <taxon>Chordata</taxon>
        <taxon>Craniata</taxon>
        <taxon>Vertebrata</taxon>
        <taxon>Cyclostomata</taxon>
        <taxon>Myxini</taxon>
        <taxon>Myxiniformes</taxon>
        <taxon>Myxinidae</taxon>
        <taxon>Eptatretinae</taxon>
        <taxon>Eptatretus</taxon>
    </lineage>
</organism>
<proteinExistence type="predicted"/>
<keyword evidence="7" id="KW-0206">Cytoskeleton</keyword>
<dbReference type="InterPro" id="IPR001680">
    <property type="entry name" value="WD40_rpt"/>
</dbReference>
<name>A0A8C4QPT9_EPTBU</name>
<dbReference type="InterPro" id="IPR015943">
    <property type="entry name" value="WD40/YVTN_repeat-like_dom_sf"/>
</dbReference>
<accession>A0A8C4QPT9</accession>
<dbReference type="PANTHER" id="PTHR12442">
    <property type="entry name" value="DYNEIN INTERMEDIATE CHAIN"/>
    <property type="match status" value="1"/>
</dbReference>
<reference evidence="14" key="1">
    <citation type="submission" date="2025-08" db="UniProtKB">
        <authorList>
            <consortium name="Ensembl"/>
        </authorList>
    </citation>
    <scope>IDENTIFICATION</scope>
</reference>
<evidence type="ECO:0000256" key="12">
    <source>
        <dbReference type="PROSITE-ProRule" id="PRU00221"/>
    </source>
</evidence>
<keyword evidence="3 12" id="KW-0853">WD repeat</keyword>
<keyword evidence="8" id="KW-0966">Cell projection</keyword>
<feature type="repeat" description="WD" evidence="12">
    <location>
        <begin position="80"/>
        <end position="122"/>
    </location>
</feature>
<dbReference type="PANTHER" id="PTHR12442:SF12">
    <property type="entry name" value="DYNEIN AXONEMAL INTERMEDIATE CHAIN 4"/>
    <property type="match status" value="1"/>
</dbReference>
<keyword evidence="4" id="KW-0677">Repeat</keyword>
<evidence type="ECO:0000256" key="3">
    <source>
        <dbReference type="ARBA" id="ARBA00022574"/>
    </source>
</evidence>
<evidence type="ECO:0000256" key="9">
    <source>
        <dbReference type="ARBA" id="ARBA00024190"/>
    </source>
</evidence>
<dbReference type="SUPFAM" id="SSF50978">
    <property type="entry name" value="WD40 repeat-like"/>
    <property type="match status" value="1"/>
</dbReference>
<dbReference type="GeneTree" id="ENSGT00940000156209"/>
<dbReference type="OMA" id="HSEYYLE"/>
<dbReference type="SMART" id="SM00320">
    <property type="entry name" value="WD40"/>
    <property type="match status" value="3"/>
</dbReference>
<comment type="subcellular location">
    <subcellularLocation>
        <location evidence="1">Cytoplasm</location>
        <location evidence="1">Cytoskeleton</location>
        <location evidence="1">Flagellum axoneme</location>
    </subcellularLocation>
    <subcellularLocation>
        <location evidence="9">Dynein axonemal particle</location>
    </subcellularLocation>
</comment>
<dbReference type="GO" id="GO:0005858">
    <property type="term" value="C:axonemal dynein complex"/>
    <property type="evidence" value="ECO:0007669"/>
    <property type="project" value="TreeGrafter"/>
</dbReference>
<dbReference type="InterPro" id="IPR036322">
    <property type="entry name" value="WD40_repeat_dom_sf"/>
</dbReference>
<dbReference type="GO" id="GO:0003341">
    <property type="term" value="P:cilium movement"/>
    <property type="evidence" value="ECO:0007669"/>
    <property type="project" value="TreeGrafter"/>
</dbReference>
<evidence type="ECO:0000256" key="4">
    <source>
        <dbReference type="ARBA" id="ARBA00022737"/>
    </source>
</evidence>
<dbReference type="GO" id="GO:0045503">
    <property type="term" value="F:dynein light chain binding"/>
    <property type="evidence" value="ECO:0007669"/>
    <property type="project" value="TreeGrafter"/>
</dbReference>
<evidence type="ECO:0000256" key="11">
    <source>
        <dbReference type="ARBA" id="ARBA00041557"/>
    </source>
</evidence>
<evidence type="ECO:0000313" key="14">
    <source>
        <dbReference type="Ensembl" id="ENSEBUP00000018514.1"/>
    </source>
</evidence>
<keyword evidence="5" id="KW-0282">Flagellum</keyword>
<sequence>MPLLIFLLLSEMMQLKRSRHKTSKIVTGKPRHCEVTISHVTAGFSIHFFPKDSSTYLVGTEEGVIHKSTSACNEQSVKYYWGHKGPVYNVLWSPFHKDIFASCSEDGHAYIWHTDRGHPVFDLYTEFCALQDIAWSTVNSTVLATSSHNALHLWDLNSKLYPVLVIPASESAALSRLLFVPGSDVLLVGDCDGQVSVYHTLNLNTQTPDPQGEVLAELTQTTLTRQLQLPVSSKAST</sequence>
<keyword evidence="15" id="KW-1185">Reference proteome</keyword>
<evidence type="ECO:0000256" key="2">
    <source>
        <dbReference type="ARBA" id="ARBA00022490"/>
    </source>
</evidence>
<dbReference type="PROSITE" id="PS50082">
    <property type="entry name" value="WD_REPEATS_2"/>
    <property type="match status" value="1"/>
</dbReference>
<feature type="chain" id="PRO_5034065270" description="Dynein axonemal intermediate chain 4" evidence="13">
    <location>
        <begin position="19"/>
        <end position="237"/>
    </location>
</feature>
<evidence type="ECO:0000313" key="15">
    <source>
        <dbReference type="Proteomes" id="UP000694388"/>
    </source>
</evidence>
<evidence type="ECO:0000256" key="7">
    <source>
        <dbReference type="ARBA" id="ARBA00023212"/>
    </source>
</evidence>
<evidence type="ECO:0000256" key="13">
    <source>
        <dbReference type="SAM" id="SignalP"/>
    </source>
</evidence>
<evidence type="ECO:0000256" key="10">
    <source>
        <dbReference type="ARBA" id="ARBA00040002"/>
    </source>
</evidence>
<evidence type="ECO:0000256" key="6">
    <source>
        <dbReference type="ARBA" id="ARBA00023069"/>
    </source>
</evidence>
<dbReference type="Proteomes" id="UP000694388">
    <property type="component" value="Unplaced"/>
</dbReference>
<protein>
    <recommendedName>
        <fullName evidence="10">Dynein axonemal intermediate chain 4</fullName>
    </recommendedName>
    <alternativeName>
        <fullName evidence="11">WD repeat-containing protein 78</fullName>
    </alternativeName>
</protein>
<dbReference type="Ensembl" id="ENSEBUT00000019090.1">
    <property type="protein sequence ID" value="ENSEBUP00000018514.1"/>
    <property type="gene ID" value="ENSEBUG00000011559.1"/>
</dbReference>
<keyword evidence="6" id="KW-0969">Cilium</keyword>